<evidence type="ECO:0000313" key="2">
    <source>
        <dbReference type="Proteomes" id="UP001163603"/>
    </source>
</evidence>
<reference evidence="2" key="1">
    <citation type="journal article" date="2023" name="G3 (Bethesda)">
        <title>Genome assembly and association tests identify interacting loci associated with vigor, precocity, and sex in interspecific pistachio rootstocks.</title>
        <authorList>
            <person name="Palmer W."/>
            <person name="Jacygrad E."/>
            <person name="Sagayaradj S."/>
            <person name="Cavanaugh K."/>
            <person name="Han R."/>
            <person name="Bertier L."/>
            <person name="Beede B."/>
            <person name="Kafkas S."/>
            <person name="Golino D."/>
            <person name="Preece J."/>
            <person name="Michelmore R."/>
        </authorList>
    </citation>
    <scope>NUCLEOTIDE SEQUENCE [LARGE SCALE GENOMIC DNA]</scope>
</reference>
<comment type="caution">
    <text evidence="1">The sequence shown here is derived from an EMBL/GenBank/DDBJ whole genome shotgun (WGS) entry which is preliminary data.</text>
</comment>
<dbReference type="EMBL" id="CM047749">
    <property type="protein sequence ID" value="KAJ0010235.1"/>
    <property type="molecule type" value="Genomic_DNA"/>
</dbReference>
<organism evidence="1 2">
    <name type="scientific">Pistacia integerrima</name>
    <dbReference type="NCBI Taxonomy" id="434235"/>
    <lineage>
        <taxon>Eukaryota</taxon>
        <taxon>Viridiplantae</taxon>
        <taxon>Streptophyta</taxon>
        <taxon>Embryophyta</taxon>
        <taxon>Tracheophyta</taxon>
        <taxon>Spermatophyta</taxon>
        <taxon>Magnoliopsida</taxon>
        <taxon>eudicotyledons</taxon>
        <taxon>Gunneridae</taxon>
        <taxon>Pentapetalae</taxon>
        <taxon>rosids</taxon>
        <taxon>malvids</taxon>
        <taxon>Sapindales</taxon>
        <taxon>Anacardiaceae</taxon>
        <taxon>Pistacia</taxon>
    </lineage>
</organism>
<accession>A0ACC0X572</accession>
<protein>
    <submittedName>
        <fullName evidence="1">Uncharacterized protein</fullName>
    </submittedName>
</protein>
<keyword evidence="2" id="KW-1185">Reference proteome</keyword>
<name>A0ACC0X572_9ROSI</name>
<gene>
    <name evidence="1" type="ORF">Pint_33052</name>
</gene>
<proteinExistence type="predicted"/>
<dbReference type="Proteomes" id="UP001163603">
    <property type="component" value="Chromosome 14"/>
</dbReference>
<evidence type="ECO:0000313" key="1">
    <source>
        <dbReference type="EMBL" id="KAJ0010235.1"/>
    </source>
</evidence>
<sequence length="226" mass="25854">MKTGAPMESHAASVLTPFAFSKLQKQFVLAAHYESFHMNDGFLVRHHTKLEGGRKAYWIPQEDIINSRKVFSHTLTSDQHTFHKATSKFSRRACRAGSVTSERGIISDCRSCNRTSFLPFVSHKPATSFITRRNAAFHLSLHNSDLNVTLYLACLSVSPPIIEEFQKCHMDHPIGKFFGKCTELKIKLDRCFRQEKAVKRKANFEESKKLRERLQALRKENAKAEA</sequence>